<evidence type="ECO:0000313" key="1">
    <source>
        <dbReference type="EMBL" id="CAF5104307.1"/>
    </source>
</evidence>
<sequence>FNVDNPLFHVTKSQELIQARKSHRIVVSFDGSDTVNKADVMAKLIISCPKTTGATNSSSSSVQWIYYLKGVTP</sequence>
<proteinExistence type="predicted"/>
<name>A0A822EK77_9BILA</name>
<organism evidence="1 2">
    <name type="scientific">Rotaria socialis</name>
    <dbReference type="NCBI Taxonomy" id="392032"/>
    <lineage>
        <taxon>Eukaryota</taxon>
        <taxon>Metazoa</taxon>
        <taxon>Spiralia</taxon>
        <taxon>Gnathifera</taxon>
        <taxon>Rotifera</taxon>
        <taxon>Eurotatoria</taxon>
        <taxon>Bdelloidea</taxon>
        <taxon>Philodinida</taxon>
        <taxon>Philodinidae</taxon>
        <taxon>Rotaria</taxon>
    </lineage>
</organism>
<reference evidence="1" key="1">
    <citation type="submission" date="2021-02" db="EMBL/GenBank/DDBJ databases">
        <authorList>
            <person name="Nowell W R."/>
        </authorList>
    </citation>
    <scope>NUCLEOTIDE SEQUENCE</scope>
</reference>
<accession>A0A822EK77</accession>
<gene>
    <name evidence="1" type="ORF">QYT958_LOCUS45021</name>
</gene>
<evidence type="ECO:0000313" key="2">
    <source>
        <dbReference type="Proteomes" id="UP000663848"/>
    </source>
</evidence>
<dbReference type="Proteomes" id="UP000663848">
    <property type="component" value="Unassembled WGS sequence"/>
</dbReference>
<comment type="caution">
    <text evidence="1">The sequence shown here is derived from an EMBL/GenBank/DDBJ whole genome shotgun (WGS) entry which is preliminary data.</text>
</comment>
<dbReference type="AlphaFoldDB" id="A0A822EK77"/>
<feature type="non-terminal residue" evidence="1">
    <location>
        <position position="1"/>
    </location>
</feature>
<protein>
    <submittedName>
        <fullName evidence="1">Uncharacterized protein</fullName>
    </submittedName>
</protein>
<dbReference type="EMBL" id="CAJOBR010072634">
    <property type="protein sequence ID" value="CAF5104307.1"/>
    <property type="molecule type" value="Genomic_DNA"/>
</dbReference>